<name>A0A1G1VBD3_9BACT</name>
<feature type="non-terminal residue" evidence="10">
    <location>
        <position position="502"/>
    </location>
</feature>
<evidence type="ECO:0000256" key="4">
    <source>
        <dbReference type="ARBA" id="ARBA00022679"/>
    </source>
</evidence>
<organism evidence="10 11">
    <name type="scientific">Candidatus Blackburnbacteria bacterium RIFCSPLOWO2_01_FULL_41_27</name>
    <dbReference type="NCBI Taxonomy" id="1797520"/>
    <lineage>
        <taxon>Bacteria</taxon>
        <taxon>Candidatus Blackburniibacteriota</taxon>
    </lineage>
</organism>
<sequence>MLKYSKFLLVGIILLAAVLRFFQISSFPPALNWDEISHGYNAYSILKTGKDEWGVSWPTIFRAYGDYKLPVNVYLTAISEALFGLNEFAVRLPSALAGVLTVVFTYLLASRLFTKQVGLVSAFLVAVVPWSLFLSRAGLEANLALTLFIAGIYFLFRPPKANFILPALLLGLSMWTYNSYRVFIPLLAICLYFIYRGSLRTEQLKKHLPAIAIFFLLLSGVVWQMANPEGQARYSLVAILDTGAINQIENLRNNSDLGSFASRIIYNKATYFGFNFTKNYLAHFNPQFLFIDGGTHYQFSIPGTSLLYLVNIPFFYLGVLLLLKERSKTNLFLLGCLLLAPVPSALTREAPHVLRSITFLPILLIITAFGFWQFIAQVKFSQSVKKYISGVYFMILIILLGLYLVNYFGYYTKNYSWAWQYGYKEVVGYAKTNYGKYDQIIVTKKYGEPHEFFLFYWPWDPDKYRNDPKLVRYTQSGWYWVDGFDKFIFVNDWEIPKNENIG</sequence>
<evidence type="ECO:0000256" key="1">
    <source>
        <dbReference type="ARBA" id="ARBA00004651"/>
    </source>
</evidence>
<evidence type="ECO:0000256" key="3">
    <source>
        <dbReference type="ARBA" id="ARBA00022676"/>
    </source>
</evidence>
<evidence type="ECO:0000313" key="10">
    <source>
        <dbReference type="EMBL" id="OGY12764.1"/>
    </source>
</evidence>
<gene>
    <name evidence="10" type="ORF">A3A58_00105</name>
</gene>
<feature type="domain" description="Glycosyltransferase RgtA/B/C/D-like" evidence="9">
    <location>
        <begin position="70"/>
        <end position="221"/>
    </location>
</feature>
<feature type="transmembrane region" description="Helical" evidence="8">
    <location>
        <begin position="329"/>
        <end position="346"/>
    </location>
</feature>
<keyword evidence="2" id="KW-1003">Cell membrane</keyword>
<dbReference type="GO" id="GO:0010041">
    <property type="term" value="P:response to iron(III) ion"/>
    <property type="evidence" value="ECO:0007669"/>
    <property type="project" value="TreeGrafter"/>
</dbReference>
<evidence type="ECO:0000256" key="7">
    <source>
        <dbReference type="ARBA" id="ARBA00023136"/>
    </source>
</evidence>
<dbReference type="GO" id="GO:0016763">
    <property type="term" value="F:pentosyltransferase activity"/>
    <property type="evidence" value="ECO:0007669"/>
    <property type="project" value="TreeGrafter"/>
</dbReference>
<feature type="transmembrane region" description="Helical" evidence="8">
    <location>
        <begin position="353"/>
        <end position="375"/>
    </location>
</feature>
<protein>
    <recommendedName>
        <fullName evidence="9">Glycosyltransferase RgtA/B/C/D-like domain-containing protein</fullName>
    </recommendedName>
</protein>
<keyword evidence="4" id="KW-0808">Transferase</keyword>
<dbReference type="InterPro" id="IPR050297">
    <property type="entry name" value="LipidA_mod_glycosyltrf_83"/>
</dbReference>
<comment type="subcellular location">
    <subcellularLocation>
        <location evidence="1">Cell membrane</location>
        <topology evidence="1">Multi-pass membrane protein</topology>
    </subcellularLocation>
</comment>
<evidence type="ECO:0000256" key="5">
    <source>
        <dbReference type="ARBA" id="ARBA00022692"/>
    </source>
</evidence>
<dbReference type="Pfam" id="PF13231">
    <property type="entry name" value="PMT_2"/>
    <property type="match status" value="1"/>
</dbReference>
<dbReference type="PANTHER" id="PTHR33908">
    <property type="entry name" value="MANNOSYLTRANSFERASE YKCB-RELATED"/>
    <property type="match status" value="1"/>
</dbReference>
<feature type="transmembrane region" description="Helical" evidence="8">
    <location>
        <begin position="387"/>
        <end position="405"/>
    </location>
</feature>
<evidence type="ECO:0000256" key="8">
    <source>
        <dbReference type="SAM" id="Phobius"/>
    </source>
</evidence>
<keyword evidence="5 8" id="KW-0812">Transmembrane</keyword>
<feature type="transmembrane region" description="Helical" evidence="8">
    <location>
        <begin position="306"/>
        <end position="323"/>
    </location>
</feature>
<dbReference type="EMBL" id="MHCD01000048">
    <property type="protein sequence ID" value="OGY12764.1"/>
    <property type="molecule type" value="Genomic_DNA"/>
</dbReference>
<proteinExistence type="predicted"/>
<feature type="transmembrane region" description="Helical" evidence="8">
    <location>
        <begin position="88"/>
        <end position="109"/>
    </location>
</feature>
<dbReference type="Proteomes" id="UP000177685">
    <property type="component" value="Unassembled WGS sequence"/>
</dbReference>
<evidence type="ECO:0000259" key="9">
    <source>
        <dbReference type="Pfam" id="PF13231"/>
    </source>
</evidence>
<keyword evidence="7 8" id="KW-0472">Membrane</keyword>
<reference evidence="10 11" key="1">
    <citation type="journal article" date="2016" name="Nat. Commun.">
        <title>Thousands of microbial genomes shed light on interconnected biogeochemical processes in an aquifer system.</title>
        <authorList>
            <person name="Anantharaman K."/>
            <person name="Brown C.T."/>
            <person name="Hug L.A."/>
            <person name="Sharon I."/>
            <person name="Castelle C.J."/>
            <person name="Probst A.J."/>
            <person name="Thomas B.C."/>
            <person name="Singh A."/>
            <person name="Wilkins M.J."/>
            <person name="Karaoz U."/>
            <person name="Brodie E.L."/>
            <person name="Williams K.H."/>
            <person name="Hubbard S.S."/>
            <person name="Banfield J.F."/>
        </authorList>
    </citation>
    <scope>NUCLEOTIDE SEQUENCE [LARGE SCALE GENOMIC DNA]</scope>
</reference>
<keyword evidence="6 8" id="KW-1133">Transmembrane helix</keyword>
<comment type="caution">
    <text evidence="10">The sequence shown here is derived from an EMBL/GenBank/DDBJ whole genome shotgun (WGS) entry which is preliminary data.</text>
</comment>
<dbReference type="InterPro" id="IPR038731">
    <property type="entry name" value="RgtA/B/C-like"/>
</dbReference>
<feature type="transmembrane region" description="Helical" evidence="8">
    <location>
        <begin position="116"/>
        <end position="133"/>
    </location>
</feature>
<evidence type="ECO:0000256" key="6">
    <source>
        <dbReference type="ARBA" id="ARBA00022989"/>
    </source>
</evidence>
<dbReference type="GO" id="GO:0005886">
    <property type="term" value="C:plasma membrane"/>
    <property type="evidence" value="ECO:0007669"/>
    <property type="project" value="UniProtKB-SubCell"/>
</dbReference>
<dbReference type="GO" id="GO:0009103">
    <property type="term" value="P:lipopolysaccharide biosynthetic process"/>
    <property type="evidence" value="ECO:0007669"/>
    <property type="project" value="UniProtKB-ARBA"/>
</dbReference>
<feature type="transmembrane region" description="Helical" evidence="8">
    <location>
        <begin position="168"/>
        <end position="195"/>
    </location>
</feature>
<evidence type="ECO:0000313" key="11">
    <source>
        <dbReference type="Proteomes" id="UP000177685"/>
    </source>
</evidence>
<feature type="transmembrane region" description="Helical" evidence="8">
    <location>
        <begin position="207"/>
        <end position="226"/>
    </location>
</feature>
<dbReference type="AlphaFoldDB" id="A0A1G1VBD3"/>
<accession>A0A1G1VBD3</accession>
<keyword evidence="3" id="KW-0328">Glycosyltransferase</keyword>
<evidence type="ECO:0000256" key="2">
    <source>
        <dbReference type="ARBA" id="ARBA00022475"/>
    </source>
</evidence>
<dbReference type="PANTHER" id="PTHR33908:SF3">
    <property type="entry name" value="UNDECAPRENYL PHOSPHATE-ALPHA-4-AMINO-4-DEOXY-L-ARABINOSE ARABINOSYL TRANSFERASE"/>
    <property type="match status" value="1"/>
</dbReference>